<name>A0A1H2VT85_9FLAO</name>
<dbReference type="SUPFAM" id="SSF52540">
    <property type="entry name" value="P-loop containing nucleoside triphosphate hydrolases"/>
    <property type="match status" value="1"/>
</dbReference>
<keyword evidence="5" id="KW-1185">Reference proteome</keyword>
<reference evidence="4 5" key="1">
    <citation type="submission" date="2016-10" db="EMBL/GenBank/DDBJ databases">
        <authorList>
            <person name="de Groot N.N."/>
        </authorList>
    </citation>
    <scope>NUCLEOTIDE SEQUENCE [LARGE SCALE GENOMIC DNA]</scope>
    <source>
        <strain evidence="4 5">DSM 24956</strain>
    </source>
</reference>
<dbReference type="Gene3D" id="3.40.50.300">
    <property type="entry name" value="P-loop containing nucleotide triphosphate hydrolases"/>
    <property type="match status" value="2"/>
</dbReference>
<dbReference type="AlphaFoldDB" id="A0A1H2VT85"/>
<accession>A0A1H2VT85</accession>
<dbReference type="InterPro" id="IPR027785">
    <property type="entry name" value="UvrD-like_helicase_C"/>
</dbReference>
<feature type="domain" description="AAA+ ATPase" evidence="3">
    <location>
        <begin position="40"/>
        <end position="241"/>
    </location>
</feature>
<evidence type="ECO:0000313" key="5">
    <source>
        <dbReference type="Proteomes" id="UP000199595"/>
    </source>
</evidence>
<dbReference type="PANTHER" id="PTHR43788">
    <property type="entry name" value="DNA2/NAM7 HELICASE FAMILY MEMBER"/>
    <property type="match status" value="1"/>
</dbReference>
<sequence length="475" mass="53787">MRKTPKEFYIDLVEKFPFEPTSSQDLLLTKLSEFVFEKSNRSLFVIKGYAGTGKTTTISTLVNNLWRTGSKAVLLAPTGRAAKVIANYSSRSAFTIHKKIYFPKKNKGGGVDFVLQPNKHSNTIFFVDEASMIPDTPSSAKLFEKGSLLDDLISYVYSGSQCKLVLIGDTAQLPPVKLSLSPALDSTKLELEYNKDVSEIELSEVMRQHENSGILINATSLRLIIANGGFSDFQFELGYPDLIRLIDGYDIQDAINSAYDNIGVEDTAFIVRSNKRANQYNQQIRSKIRGQESDISTGDFVMVVKNNYFWLKDSSEAGFIANGDICEVLQIFSIKELYGFRFAEVKVRMIDYPDQKPFETVLLLDTITSESPSLSYEDSNRLYQEVAKDFAHESSKYKQLLAIKKSKYFNALQVKFSYAVTCHKSQGGQWKNVFIEQPYLPDGQSVEYLRWLYTAVTRAQEKVYLIGFKDDCFIE</sequence>
<dbReference type="GO" id="GO:0003678">
    <property type="term" value="F:DNA helicase activity"/>
    <property type="evidence" value="ECO:0007669"/>
    <property type="project" value="UniProtKB-ARBA"/>
</dbReference>
<organism evidence="4 5">
    <name type="scientific">Lutibacter oricola</name>
    <dbReference type="NCBI Taxonomy" id="762486"/>
    <lineage>
        <taxon>Bacteria</taxon>
        <taxon>Pseudomonadati</taxon>
        <taxon>Bacteroidota</taxon>
        <taxon>Flavobacteriia</taxon>
        <taxon>Flavobacteriales</taxon>
        <taxon>Flavobacteriaceae</taxon>
        <taxon>Lutibacter</taxon>
    </lineage>
</organism>
<keyword evidence="1" id="KW-0547">Nucleotide-binding</keyword>
<dbReference type="RefSeq" id="WP_090120497.1">
    <property type="nucleotide sequence ID" value="NZ_FNNJ01000002.1"/>
</dbReference>
<dbReference type="EMBL" id="FNNJ01000002">
    <property type="protein sequence ID" value="SDW71530.1"/>
    <property type="molecule type" value="Genomic_DNA"/>
</dbReference>
<dbReference type="Pfam" id="PF13604">
    <property type="entry name" value="AAA_30"/>
    <property type="match status" value="1"/>
</dbReference>
<keyword evidence="2" id="KW-0067">ATP-binding</keyword>
<dbReference type="PANTHER" id="PTHR43788:SF6">
    <property type="entry name" value="DNA HELICASE B"/>
    <property type="match status" value="1"/>
</dbReference>
<proteinExistence type="predicted"/>
<gene>
    <name evidence="4" type="ORF">SAMN05444411_10234</name>
</gene>
<dbReference type="STRING" id="762486.SAMN05444411_10234"/>
<dbReference type="SMART" id="SM00382">
    <property type="entry name" value="AAA"/>
    <property type="match status" value="1"/>
</dbReference>
<dbReference type="OrthoDB" id="9803432at2"/>
<dbReference type="CDD" id="cd18809">
    <property type="entry name" value="SF1_C_RecD"/>
    <property type="match status" value="1"/>
</dbReference>
<dbReference type="InterPro" id="IPR050534">
    <property type="entry name" value="Coronavir_polyprotein_1ab"/>
</dbReference>
<evidence type="ECO:0000259" key="3">
    <source>
        <dbReference type="SMART" id="SM00382"/>
    </source>
</evidence>
<evidence type="ECO:0000256" key="2">
    <source>
        <dbReference type="ARBA" id="ARBA00022840"/>
    </source>
</evidence>
<dbReference type="InterPro" id="IPR003593">
    <property type="entry name" value="AAA+_ATPase"/>
</dbReference>
<protein>
    <submittedName>
        <fullName evidence="4">Exodeoxyribonuclease-5</fullName>
    </submittedName>
</protein>
<evidence type="ECO:0000313" key="4">
    <source>
        <dbReference type="EMBL" id="SDW71530.1"/>
    </source>
</evidence>
<dbReference type="CDD" id="cd17933">
    <property type="entry name" value="DEXSc_RecD-like"/>
    <property type="match status" value="1"/>
</dbReference>
<dbReference type="InterPro" id="IPR027417">
    <property type="entry name" value="P-loop_NTPase"/>
</dbReference>
<evidence type="ECO:0000256" key="1">
    <source>
        <dbReference type="ARBA" id="ARBA00022741"/>
    </source>
</evidence>
<dbReference type="Pfam" id="PF13538">
    <property type="entry name" value="UvrD_C_2"/>
    <property type="match status" value="1"/>
</dbReference>
<dbReference type="Proteomes" id="UP000199595">
    <property type="component" value="Unassembled WGS sequence"/>
</dbReference>
<dbReference type="GO" id="GO:0005524">
    <property type="term" value="F:ATP binding"/>
    <property type="evidence" value="ECO:0007669"/>
    <property type="project" value="UniProtKB-KW"/>
</dbReference>